<proteinExistence type="predicted"/>
<name>A0AAD3CVY3_9STRA</name>
<evidence type="ECO:0000256" key="1">
    <source>
        <dbReference type="SAM" id="Coils"/>
    </source>
</evidence>
<evidence type="ECO:0000256" key="3">
    <source>
        <dbReference type="SAM" id="Phobius"/>
    </source>
</evidence>
<feature type="region of interest" description="Disordered" evidence="2">
    <location>
        <begin position="18"/>
        <end position="40"/>
    </location>
</feature>
<evidence type="ECO:0000313" key="4">
    <source>
        <dbReference type="EMBL" id="GFH52978.1"/>
    </source>
</evidence>
<keyword evidence="1" id="KW-0175">Coiled coil</keyword>
<feature type="compositionally biased region" description="Basic residues" evidence="2">
    <location>
        <begin position="19"/>
        <end position="28"/>
    </location>
</feature>
<keyword evidence="5" id="KW-1185">Reference proteome</keyword>
<organism evidence="4 5">
    <name type="scientific">Chaetoceros tenuissimus</name>
    <dbReference type="NCBI Taxonomy" id="426638"/>
    <lineage>
        <taxon>Eukaryota</taxon>
        <taxon>Sar</taxon>
        <taxon>Stramenopiles</taxon>
        <taxon>Ochrophyta</taxon>
        <taxon>Bacillariophyta</taxon>
        <taxon>Coscinodiscophyceae</taxon>
        <taxon>Chaetocerotophycidae</taxon>
        <taxon>Chaetocerotales</taxon>
        <taxon>Chaetocerotaceae</taxon>
        <taxon>Chaetoceros</taxon>
    </lineage>
</organism>
<protein>
    <submittedName>
        <fullName evidence="4">Uncharacterized protein</fullName>
    </submittedName>
</protein>
<gene>
    <name evidence="4" type="ORF">CTEN210_09454</name>
</gene>
<feature type="transmembrane region" description="Helical" evidence="3">
    <location>
        <begin position="73"/>
        <end position="91"/>
    </location>
</feature>
<dbReference type="Proteomes" id="UP001054902">
    <property type="component" value="Unassembled WGS sequence"/>
</dbReference>
<keyword evidence="3" id="KW-1133">Transmembrane helix</keyword>
<comment type="caution">
    <text evidence="4">The sequence shown here is derived from an EMBL/GenBank/DDBJ whole genome shotgun (WGS) entry which is preliminary data.</text>
</comment>
<feature type="coiled-coil region" evidence="1">
    <location>
        <begin position="94"/>
        <end position="121"/>
    </location>
</feature>
<keyword evidence="3" id="KW-0472">Membrane</keyword>
<evidence type="ECO:0000313" key="5">
    <source>
        <dbReference type="Proteomes" id="UP001054902"/>
    </source>
</evidence>
<sequence>MLAVSRISARCITSNVSKRTMRPLHKSSKSMSKETPKDPHQIASDMVKAAPDSRISGIEALESITPEQKMRNFLTAFGLVSFSVGVWYYSIQSVGKAEGGMEELRAEAQEARDVRDRKIEEEKNAQDLAQIDVTMSQYGDDADDMVVAVAAPDAIAQMEEDAVKAGKTSSGRPLWKKVVFFWRKE</sequence>
<feature type="compositionally biased region" description="Basic and acidic residues" evidence="2">
    <location>
        <begin position="31"/>
        <end position="40"/>
    </location>
</feature>
<keyword evidence="3" id="KW-0812">Transmembrane</keyword>
<dbReference type="EMBL" id="BLLK01000046">
    <property type="protein sequence ID" value="GFH52978.1"/>
    <property type="molecule type" value="Genomic_DNA"/>
</dbReference>
<evidence type="ECO:0000256" key="2">
    <source>
        <dbReference type="SAM" id="MobiDB-lite"/>
    </source>
</evidence>
<reference evidence="4 5" key="1">
    <citation type="journal article" date="2021" name="Sci. Rep.">
        <title>The genome of the diatom Chaetoceros tenuissimus carries an ancient integrated fragment of an extant virus.</title>
        <authorList>
            <person name="Hongo Y."/>
            <person name="Kimura K."/>
            <person name="Takaki Y."/>
            <person name="Yoshida Y."/>
            <person name="Baba S."/>
            <person name="Kobayashi G."/>
            <person name="Nagasaki K."/>
            <person name="Hano T."/>
            <person name="Tomaru Y."/>
        </authorList>
    </citation>
    <scope>NUCLEOTIDE SEQUENCE [LARGE SCALE GENOMIC DNA]</scope>
    <source>
        <strain evidence="4 5">NIES-3715</strain>
    </source>
</reference>
<accession>A0AAD3CVY3</accession>
<dbReference type="AlphaFoldDB" id="A0AAD3CVY3"/>